<evidence type="ECO:0000313" key="2">
    <source>
        <dbReference type="EMBL" id="CAH2085434.1"/>
    </source>
</evidence>
<name>A0AAU9TJ53_EUPED</name>
<evidence type="ECO:0008006" key="4">
    <source>
        <dbReference type="Google" id="ProtNLM"/>
    </source>
</evidence>
<organism evidence="2 3">
    <name type="scientific">Euphydryas editha</name>
    <name type="common">Edith's checkerspot</name>
    <dbReference type="NCBI Taxonomy" id="104508"/>
    <lineage>
        <taxon>Eukaryota</taxon>
        <taxon>Metazoa</taxon>
        <taxon>Ecdysozoa</taxon>
        <taxon>Arthropoda</taxon>
        <taxon>Hexapoda</taxon>
        <taxon>Insecta</taxon>
        <taxon>Pterygota</taxon>
        <taxon>Neoptera</taxon>
        <taxon>Endopterygota</taxon>
        <taxon>Lepidoptera</taxon>
        <taxon>Glossata</taxon>
        <taxon>Ditrysia</taxon>
        <taxon>Papilionoidea</taxon>
        <taxon>Nymphalidae</taxon>
        <taxon>Nymphalinae</taxon>
        <taxon>Euphydryas</taxon>
    </lineage>
</organism>
<evidence type="ECO:0000256" key="1">
    <source>
        <dbReference type="ARBA" id="ARBA00004123"/>
    </source>
</evidence>
<protein>
    <recommendedName>
        <fullName evidence="4">Transposase</fullName>
    </recommendedName>
</protein>
<dbReference type="GO" id="GO:0005634">
    <property type="term" value="C:nucleus"/>
    <property type="evidence" value="ECO:0007669"/>
    <property type="project" value="UniProtKB-SubCell"/>
</dbReference>
<gene>
    <name evidence="2" type="ORF">EEDITHA_LOCUS1909</name>
</gene>
<comment type="caution">
    <text evidence="2">The sequence shown here is derived from an EMBL/GenBank/DDBJ whole genome shotgun (WGS) entry which is preliminary data.</text>
</comment>
<dbReference type="Proteomes" id="UP001153954">
    <property type="component" value="Unassembled WGS sequence"/>
</dbReference>
<dbReference type="InterPro" id="IPR009057">
    <property type="entry name" value="Homeodomain-like_sf"/>
</dbReference>
<comment type="subcellular location">
    <subcellularLocation>
        <location evidence="1">Nucleus</location>
    </subcellularLocation>
</comment>
<evidence type="ECO:0000313" key="3">
    <source>
        <dbReference type="Proteomes" id="UP001153954"/>
    </source>
</evidence>
<keyword evidence="3" id="KW-1185">Reference proteome</keyword>
<reference evidence="2" key="1">
    <citation type="submission" date="2022-03" db="EMBL/GenBank/DDBJ databases">
        <authorList>
            <person name="Tunstrom K."/>
        </authorList>
    </citation>
    <scope>NUCLEOTIDE SEQUENCE</scope>
</reference>
<dbReference type="AlphaFoldDB" id="A0AAU9TJ53"/>
<proteinExistence type="predicted"/>
<accession>A0AAU9TJ53</accession>
<sequence length="112" mass="13280">MDTVSKIQRELSGVTLSTVQQVLQRFYETVSNLRRPGTGRKRCMTVRQDRYMVLTILRNHFLTAVEVKNHHLRAGRINLSIVSIRQRLAKENLKPLKPVNRFRNEKWITYFI</sequence>
<dbReference type="EMBL" id="CAKOGL010000004">
    <property type="protein sequence ID" value="CAH2085434.1"/>
    <property type="molecule type" value="Genomic_DNA"/>
</dbReference>
<dbReference type="SUPFAM" id="SSF46689">
    <property type="entry name" value="Homeodomain-like"/>
    <property type="match status" value="1"/>
</dbReference>